<sequence length="1979" mass="209994">STAATVTVSTIKNIIASSTIFAAGSGYSVNDVLTISGGTSTTAGTVTVSSISTIASQNQTNFSGRFTAGSGYAVSDTITLSDGSVITVNAQSGGAITQFTITSNSTSGQAENPVLTQSSTSGGGSSFNLTLVDANQEIFAVSLTEEGVYTVNPSSPASVTGGTGSSATIALTFTNGIITAVSISEAGVYTGANPGNPLSTTGGSGSSATFSPTWTNSIVVTVSITESGVYTGANPSNPVATTGGSGSGCTLTLTWTNGIITASTLNDTGYYSVQPSNPVSTTGGTGTGATFTLTFTTDGVQSVTISRAGEYTVKPSVPSTTTSDAAGTGATFTTTYTDGIIDTIEILNAGSGMKTIEPANPIATTSAAAGTGATITVDWDGPWISEVNPLIYKGIWDGTFVYSWTQNPIWIIYDILTNGTYGLNIDEDNIDKFMFYKVAQYCDACDFTTGRFKGVDGFSDGTFRNKPRDLFTSVREALIGIPRALQVKERRFISDISIQEDVQVIDTINKITATFRGLLYYSGGKITLNIDIPDDTPIALFNDANIRKDSLKFKGTKESDILTGVDVSYIDPANHFKREVIRIDDQTALRDKNQIENTKQIDLAGVTRRSQATRYGQYLIASSKFLRRQVEFQTGSDALNLSVGDIITVATKSHGLAYGFGGKIASNSTVGGANILLEHFTSPAITQSTITGNTNPLAIRIIKLDSDRVDFYLASNSSYTAASTGNAESGIDLVELVLTDRFNYNTKTFSNASSPGDGGFLANNVPLKGDLWTFGETNPNNFYANENDRLFKITSLKRSEEEQVTVEGVEYISNVYVDSDSLIAHTPVRYDDTVSSLTPPPVPELTLSSRPRRLSDGSVVHDLLVDTFTDTTGYPLYMSTELQIARPDSNFIPYLSSNANSNPLYLTASNTQPLANGELSILSGKSGFKTRTGEIKLLCDSVVNINTTDTSNGNVVFSCASLPQVHDVNFDTHVLSVNDGTFDAGLKGFDRLSFEINQKTSTGTGLLGFVDNSPRLVEFSANIVSFDLSAKTMTIENEHAQTATLFSILQTPPFYVKIQQLIDTRYFDERSMYISGSEFTEIHSNVLTGNINVSTGTFTQPLTRSAPFKEAVRLFIDGIEKTISDFNFSDSDNNSIVVSGLSNEALIRVETEHYTVPVIEPGDNLQFHSGNVYSVVNASYSTDSAAYNATLTTNSFYRITLGSDLRSNTRGTTAINISSNPIGTTNNVIGNAFTFDYDSNKYPGRFSLANNAIYDIITPTTFDSLNLPADKLLKSVEPGLFVVRSRNVNSAGRKSAYVTDTLLINQIPIQKVTGLSITESLYLDTTVGAAVRVTIEFDHIISQEVTDYEVSYKLGGTATDLTTFNTVKVSATGVNDDGKIRFTINNVDRGSTTGINNITIRVTALNKQIKGVTIEKTETIVGKTAAPQNITGFSIGQLGENIHLFWQYVTTASGEMIDVDLRDVIIKRAEGAVDEDDFASAFVTAPEYVIVSAGSTRKVSSIDTYGTFTYLVKARDTSGNLSTDVVGLTFTSIKLRGLFLINAYSEDAPTGNVFAGIPNANRTEVNYESFANSNTGGVSSHFDAGVPDSFNSHIVDNANGTAVGYSAVGGAPTDLLAGENAVYQTQIRDIGDLSVVSLTANIQGTATTATSWNSLHQDFATGVTEENADSNIYLIDTGLGGSEGIGTVLGFGNTFGVDGSTDAFAAPVTYAPINETLISGGSSGNVWAIWNDGQFTDDTSNANSYALIASVINADAVLLGESFFANGVSTGGNTFSNLTTLTGSYKLVDLNQFADSSSAATTYLGDSSALSFTTELRTSKTDPFFANSNVDITTLDGSIGDKFTGFSTGDRNIRYFQIKHSVTNTKSNEVNFVLDKFEYTVDAASKEFTKNVTFDGGHTPSSDTGGNTFVDYSSTGFLNTPTIAMTIVSTSNVLGIPVGLVIGATNTGANINVLFTSNSEPAMPSEGVSTIVGFTALGT</sequence>
<dbReference type="PANTHER" id="PTHR36251">
    <property type="entry name" value="FELS-1 PROPHAGE HOST SPECIFICITY PROTEIN-RELATED"/>
    <property type="match status" value="1"/>
</dbReference>
<name>A0A381T077_9ZZZZ</name>
<dbReference type="EMBL" id="UINC01003767">
    <property type="protein sequence ID" value="SVA09084.1"/>
    <property type="molecule type" value="Genomic_DNA"/>
</dbReference>
<feature type="domain" description="Tip attachment protein J" evidence="1">
    <location>
        <begin position="504"/>
        <end position="652"/>
    </location>
</feature>
<evidence type="ECO:0000313" key="2">
    <source>
        <dbReference type="EMBL" id="SVA09084.1"/>
    </source>
</evidence>
<dbReference type="Pfam" id="PF13550">
    <property type="entry name" value="Phage-tail_3"/>
    <property type="match status" value="1"/>
</dbReference>
<dbReference type="InterPro" id="IPR032876">
    <property type="entry name" value="J_dom"/>
</dbReference>
<accession>A0A381T077</accession>
<organism evidence="2">
    <name type="scientific">marine metagenome</name>
    <dbReference type="NCBI Taxonomy" id="408172"/>
    <lineage>
        <taxon>unclassified sequences</taxon>
        <taxon>metagenomes</taxon>
        <taxon>ecological metagenomes</taxon>
    </lineage>
</organism>
<dbReference type="InterPro" id="IPR053171">
    <property type="entry name" value="Viral_Tip_Attach_Protein"/>
</dbReference>
<protein>
    <recommendedName>
        <fullName evidence="1">Tip attachment protein J domain-containing protein</fullName>
    </recommendedName>
</protein>
<proteinExistence type="predicted"/>
<gene>
    <name evidence="2" type="ORF">METZ01_LOCUS61938</name>
</gene>
<feature type="non-terminal residue" evidence="2">
    <location>
        <position position="1"/>
    </location>
</feature>
<reference evidence="2" key="1">
    <citation type="submission" date="2018-05" db="EMBL/GenBank/DDBJ databases">
        <authorList>
            <person name="Lanie J.A."/>
            <person name="Ng W.-L."/>
            <person name="Kazmierczak K.M."/>
            <person name="Andrzejewski T.M."/>
            <person name="Davidsen T.M."/>
            <person name="Wayne K.J."/>
            <person name="Tettelin H."/>
            <person name="Glass J.I."/>
            <person name="Rusch D."/>
            <person name="Podicherti R."/>
            <person name="Tsui H.-C.T."/>
            <person name="Winkler M.E."/>
        </authorList>
    </citation>
    <scope>NUCLEOTIDE SEQUENCE</scope>
</reference>
<dbReference type="PANTHER" id="PTHR36251:SF2">
    <property type="entry name" value="GIFSY-2 PROPHAGE HOST SPECIFICITY PROTEIN J, PHAGE LAMBDA"/>
    <property type="match status" value="1"/>
</dbReference>
<evidence type="ECO:0000259" key="1">
    <source>
        <dbReference type="Pfam" id="PF13550"/>
    </source>
</evidence>